<proteinExistence type="predicted"/>
<dbReference type="AlphaFoldDB" id="A0A0F4YMQ4"/>
<dbReference type="RefSeq" id="XP_013326131.1">
    <property type="nucleotide sequence ID" value="XM_013470677.1"/>
</dbReference>
<evidence type="ECO:0000313" key="3">
    <source>
        <dbReference type="Proteomes" id="UP000053958"/>
    </source>
</evidence>
<sequence>MGPTLYNPFSDGPTMVLSPPQDHPSFQFPSQSTFDTASQSLQTDSSPLSMDGVHSTSTKPTTGHSSSWTPASSANPIFTNPSRKRSREESATDADDDTNGQQSNGLSLVSKPAPAVKEEPIYGEGMMLLNPRTGLAISAESQTGTWYEELAEQQAAAAPPVSSRSHQLHDANGSAAPSRKSQRLDPSAPGLDDIALASIRQRVQRTSDDDHSRSFSKNSSSIIPEEPRVDDVTCLLGISWQRVSHDDDMAPAVCGWEKYINNHFYRYLYNARILLKNRSMNAYLVAAQPATQPTPAMNTFVHNSATAPSPFDFDPSTLLPLQRGPDRGSAGRFDLGSLPAESPVCAH</sequence>
<accession>A0A0F4YMQ4</accession>
<evidence type="ECO:0000256" key="1">
    <source>
        <dbReference type="SAM" id="MobiDB-lite"/>
    </source>
</evidence>
<comment type="caution">
    <text evidence="2">The sequence shown here is derived from an EMBL/GenBank/DDBJ whole genome shotgun (WGS) entry which is preliminary data.</text>
</comment>
<dbReference type="OrthoDB" id="5359669at2759"/>
<feature type="region of interest" description="Disordered" evidence="1">
    <location>
        <begin position="202"/>
        <end position="223"/>
    </location>
</feature>
<dbReference type="EMBL" id="LASV01000341">
    <property type="protein sequence ID" value="KKA19519.1"/>
    <property type="molecule type" value="Genomic_DNA"/>
</dbReference>
<reference evidence="2 3" key="1">
    <citation type="submission" date="2015-04" db="EMBL/GenBank/DDBJ databases">
        <authorList>
            <person name="Heijne W.H."/>
            <person name="Fedorova N.D."/>
            <person name="Nierman W.C."/>
            <person name="Vollebregt A.W."/>
            <person name="Zhao Z."/>
            <person name="Wu L."/>
            <person name="Kumar M."/>
            <person name="Stam H."/>
            <person name="van den Berg M.A."/>
            <person name="Pel H.J."/>
        </authorList>
    </citation>
    <scope>NUCLEOTIDE SEQUENCE [LARGE SCALE GENOMIC DNA]</scope>
    <source>
        <strain evidence="2 3">CBS 393.64</strain>
    </source>
</reference>
<evidence type="ECO:0000313" key="2">
    <source>
        <dbReference type="EMBL" id="KKA19519.1"/>
    </source>
</evidence>
<feature type="region of interest" description="Disordered" evidence="1">
    <location>
        <begin position="151"/>
        <end position="190"/>
    </location>
</feature>
<feature type="region of interest" description="Disordered" evidence="1">
    <location>
        <begin position="1"/>
        <end position="113"/>
    </location>
</feature>
<organism evidence="2 3">
    <name type="scientific">Rasamsonia emersonii (strain ATCC 16479 / CBS 393.64 / IMI 116815)</name>
    <dbReference type="NCBI Taxonomy" id="1408163"/>
    <lineage>
        <taxon>Eukaryota</taxon>
        <taxon>Fungi</taxon>
        <taxon>Dikarya</taxon>
        <taxon>Ascomycota</taxon>
        <taxon>Pezizomycotina</taxon>
        <taxon>Eurotiomycetes</taxon>
        <taxon>Eurotiomycetidae</taxon>
        <taxon>Eurotiales</taxon>
        <taxon>Trichocomaceae</taxon>
        <taxon>Rasamsonia</taxon>
    </lineage>
</organism>
<gene>
    <name evidence="2" type="ORF">T310_6495</name>
</gene>
<feature type="compositionally biased region" description="Polar residues" evidence="1">
    <location>
        <begin position="27"/>
        <end position="81"/>
    </location>
</feature>
<protein>
    <submittedName>
        <fullName evidence="2">Uncharacterized protein</fullName>
    </submittedName>
</protein>
<dbReference type="GeneID" id="25318797"/>
<dbReference type="STRING" id="1408163.A0A0F4YMQ4"/>
<keyword evidence="3" id="KW-1185">Reference proteome</keyword>
<name>A0A0F4YMQ4_RASE3</name>
<dbReference type="Proteomes" id="UP000053958">
    <property type="component" value="Unassembled WGS sequence"/>
</dbReference>